<gene>
    <name evidence="6" type="primary">SSTLH1_0</name>
    <name evidence="6" type="ORF">A4A49_52850</name>
</gene>
<dbReference type="Pfam" id="PF03936">
    <property type="entry name" value="Terpene_synth_C"/>
    <property type="match status" value="1"/>
</dbReference>
<evidence type="ECO:0000256" key="1">
    <source>
        <dbReference type="ARBA" id="ARBA00001946"/>
    </source>
</evidence>
<evidence type="ECO:0000256" key="4">
    <source>
        <dbReference type="ARBA" id="ARBA00023239"/>
    </source>
</evidence>
<dbReference type="GO" id="GO:0016114">
    <property type="term" value="P:terpenoid biosynthetic process"/>
    <property type="evidence" value="ECO:0007669"/>
    <property type="project" value="InterPro"/>
</dbReference>
<dbReference type="PANTHER" id="PTHR31225:SF221">
    <property type="entry name" value="(-)-GERMACRENE D SYNTHASE"/>
    <property type="match status" value="1"/>
</dbReference>
<evidence type="ECO:0000313" key="7">
    <source>
        <dbReference type="Proteomes" id="UP000187609"/>
    </source>
</evidence>
<dbReference type="EMBL" id="MJEQ01000007">
    <property type="protein sequence ID" value="OIT40692.1"/>
    <property type="molecule type" value="Genomic_DNA"/>
</dbReference>
<dbReference type="PANTHER" id="PTHR31225">
    <property type="entry name" value="OS04G0344100 PROTEIN-RELATED"/>
    <property type="match status" value="1"/>
</dbReference>
<comment type="pathway">
    <text evidence="2">Secondary metabolite biosynthesis; terpenoid biosynthesis.</text>
</comment>
<keyword evidence="7" id="KW-1185">Reference proteome</keyword>
<dbReference type="SUPFAM" id="SSF48576">
    <property type="entry name" value="Terpenoid synthases"/>
    <property type="match status" value="1"/>
</dbReference>
<evidence type="ECO:0000313" key="6">
    <source>
        <dbReference type="EMBL" id="OIT40692.1"/>
    </source>
</evidence>
<dbReference type="InterPro" id="IPR005630">
    <property type="entry name" value="Terpene_synthase_metal-bd"/>
</dbReference>
<evidence type="ECO:0000256" key="3">
    <source>
        <dbReference type="ARBA" id="ARBA00022723"/>
    </source>
</evidence>
<dbReference type="Gramene" id="OIT40692">
    <property type="protein sequence ID" value="OIT40692"/>
    <property type="gene ID" value="A4A49_52850"/>
</dbReference>
<proteinExistence type="predicted"/>
<reference evidence="6" key="1">
    <citation type="submission" date="2016-11" db="EMBL/GenBank/DDBJ databases">
        <title>The genome of Nicotiana attenuata.</title>
        <authorList>
            <person name="Xu S."/>
            <person name="Brockmoeller T."/>
            <person name="Gaquerel E."/>
            <person name="Navarro A."/>
            <person name="Kuhl H."/>
            <person name="Gase K."/>
            <person name="Ling Z."/>
            <person name="Zhou W."/>
            <person name="Kreitzer C."/>
            <person name="Stanke M."/>
            <person name="Tang H."/>
            <person name="Lyons E."/>
            <person name="Pandey P."/>
            <person name="Pandey S.P."/>
            <person name="Timmermann B."/>
            <person name="Baldwin I.T."/>
        </authorList>
    </citation>
    <scope>NUCLEOTIDE SEQUENCE [LARGE SCALE GENOMIC DNA]</scope>
    <source>
        <strain evidence="6">UT</strain>
    </source>
</reference>
<dbReference type="GO" id="GO:0000287">
    <property type="term" value="F:magnesium ion binding"/>
    <property type="evidence" value="ECO:0007669"/>
    <property type="project" value="InterPro"/>
</dbReference>
<dbReference type="STRING" id="49451.A0A314LGL8"/>
<keyword evidence="4" id="KW-0456">Lyase</keyword>
<dbReference type="AlphaFoldDB" id="A0A314LGL8"/>
<comment type="caution">
    <text evidence="6">The sequence shown here is derived from an EMBL/GenBank/DDBJ whole genome shotgun (WGS) entry which is preliminary data.</text>
</comment>
<dbReference type="GO" id="GO:0010333">
    <property type="term" value="F:terpene synthase activity"/>
    <property type="evidence" value="ECO:0007669"/>
    <property type="project" value="InterPro"/>
</dbReference>
<protein>
    <submittedName>
        <fullName evidence="6">(E,e)-germacrene b synthase</fullName>
    </submittedName>
</protein>
<keyword evidence="3" id="KW-0479">Metal-binding</keyword>
<evidence type="ECO:0000256" key="2">
    <source>
        <dbReference type="ARBA" id="ARBA00004721"/>
    </source>
</evidence>
<dbReference type="InterPro" id="IPR008949">
    <property type="entry name" value="Isoprenoid_synthase_dom_sf"/>
</dbReference>
<evidence type="ECO:0000259" key="5">
    <source>
        <dbReference type="Pfam" id="PF03936"/>
    </source>
</evidence>
<dbReference type="InterPro" id="IPR050148">
    <property type="entry name" value="Terpene_synthase-like"/>
</dbReference>
<dbReference type="Proteomes" id="UP000187609">
    <property type="component" value="Unassembled WGS sequence"/>
</dbReference>
<sequence length="134" mass="15831">MEEFITKHTFEWVINEPLIVRASSAMHRLMDDMGGHEAEQQREHVASIVECYIKEYGASKQEAYDEIRKEITIGWKDINEEFLRSTKVPMFVLERVLYQEQLVDFFFKEGDGYTNSKTKFKDMISFLFVKSIST</sequence>
<name>A0A314LGL8_NICAT</name>
<dbReference type="SMR" id="A0A314LGL8"/>
<dbReference type="Gene3D" id="1.10.600.10">
    <property type="entry name" value="Farnesyl Diphosphate Synthase"/>
    <property type="match status" value="1"/>
</dbReference>
<organism evidence="6 7">
    <name type="scientific">Nicotiana attenuata</name>
    <name type="common">Coyote tobacco</name>
    <dbReference type="NCBI Taxonomy" id="49451"/>
    <lineage>
        <taxon>Eukaryota</taxon>
        <taxon>Viridiplantae</taxon>
        <taxon>Streptophyta</taxon>
        <taxon>Embryophyta</taxon>
        <taxon>Tracheophyta</taxon>
        <taxon>Spermatophyta</taxon>
        <taxon>Magnoliopsida</taxon>
        <taxon>eudicotyledons</taxon>
        <taxon>Gunneridae</taxon>
        <taxon>Pentapetalae</taxon>
        <taxon>asterids</taxon>
        <taxon>lamiids</taxon>
        <taxon>Solanales</taxon>
        <taxon>Solanaceae</taxon>
        <taxon>Nicotianoideae</taxon>
        <taxon>Nicotianeae</taxon>
        <taxon>Nicotiana</taxon>
    </lineage>
</organism>
<feature type="domain" description="Terpene synthase metal-binding" evidence="5">
    <location>
        <begin position="1"/>
        <end position="77"/>
    </location>
</feature>
<comment type="cofactor">
    <cofactor evidence="1">
        <name>Mg(2+)</name>
        <dbReference type="ChEBI" id="CHEBI:18420"/>
    </cofactor>
</comment>
<accession>A0A314LGL8</accession>